<proteinExistence type="predicted"/>
<keyword evidence="2" id="KW-1185">Reference proteome</keyword>
<gene>
    <name evidence="1" type="ORF">HNP84_005356</name>
</gene>
<sequence>MRVFDGITDPEGAEPLAVRRVDLDHRVRVRGTTGRDGGGGPVCVIDVLRVAAP</sequence>
<organism evidence="1 2">
    <name type="scientific">Thermocatellispora tengchongensis</name>
    <dbReference type="NCBI Taxonomy" id="1073253"/>
    <lineage>
        <taxon>Bacteria</taxon>
        <taxon>Bacillati</taxon>
        <taxon>Actinomycetota</taxon>
        <taxon>Actinomycetes</taxon>
        <taxon>Streptosporangiales</taxon>
        <taxon>Streptosporangiaceae</taxon>
        <taxon>Thermocatellispora</taxon>
    </lineage>
</organism>
<evidence type="ECO:0000313" key="2">
    <source>
        <dbReference type="Proteomes" id="UP000578449"/>
    </source>
</evidence>
<comment type="caution">
    <text evidence="1">The sequence shown here is derived from an EMBL/GenBank/DDBJ whole genome shotgun (WGS) entry which is preliminary data.</text>
</comment>
<accession>A0A840P8J4</accession>
<reference evidence="1 2" key="1">
    <citation type="submission" date="2020-08" db="EMBL/GenBank/DDBJ databases">
        <title>Genomic Encyclopedia of Type Strains, Phase IV (KMG-IV): sequencing the most valuable type-strain genomes for metagenomic binning, comparative biology and taxonomic classification.</title>
        <authorList>
            <person name="Goeker M."/>
        </authorList>
    </citation>
    <scope>NUCLEOTIDE SEQUENCE [LARGE SCALE GENOMIC DNA]</scope>
    <source>
        <strain evidence="1 2">DSM 45615</strain>
    </source>
</reference>
<evidence type="ECO:0000313" key="1">
    <source>
        <dbReference type="EMBL" id="MBB5135612.1"/>
    </source>
</evidence>
<dbReference type="AlphaFoldDB" id="A0A840P8J4"/>
<protein>
    <submittedName>
        <fullName evidence="1">Uncharacterized protein</fullName>
    </submittedName>
</protein>
<dbReference type="Proteomes" id="UP000578449">
    <property type="component" value="Unassembled WGS sequence"/>
</dbReference>
<dbReference type="EMBL" id="JACHGN010000011">
    <property type="protein sequence ID" value="MBB5135612.1"/>
    <property type="molecule type" value="Genomic_DNA"/>
</dbReference>
<name>A0A840P8J4_9ACTN</name>